<keyword evidence="1" id="KW-0812">Transmembrane</keyword>
<accession>A0ABQ4KIW3</accession>
<keyword evidence="1" id="KW-0472">Membrane</keyword>
<organism evidence="2 3">
    <name type="scientific">Lederbergia ruris</name>
    <dbReference type="NCBI Taxonomy" id="217495"/>
    <lineage>
        <taxon>Bacteria</taxon>
        <taxon>Bacillati</taxon>
        <taxon>Bacillota</taxon>
        <taxon>Bacilli</taxon>
        <taxon>Bacillales</taxon>
        <taxon>Bacillaceae</taxon>
        <taxon>Lederbergia</taxon>
    </lineage>
</organism>
<reference evidence="2 3" key="1">
    <citation type="submission" date="2021-03" db="EMBL/GenBank/DDBJ databases">
        <title>Antimicrobial resistance genes in bacteria isolated from Japanese honey, and their potential for conferring macrolide and lincosamide resistance in the American foulbrood pathogen Paenibacillus larvae.</title>
        <authorList>
            <person name="Okamoto M."/>
            <person name="Kumagai M."/>
            <person name="Kanamori H."/>
            <person name="Takamatsu D."/>
        </authorList>
    </citation>
    <scope>NUCLEOTIDE SEQUENCE [LARGE SCALE GENOMIC DNA]</scope>
    <source>
        <strain evidence="2 3">J8TS2</strain>
    </source>
</reference>
<proteinExistence type="predicted"/>
<dbReference type="InterPro" id="IPR025627">
    <property type="entry name" value="YfzA"/>
</dbReference>
<sequence>MSEETVDPRGKILKDRLIGLGIFIFAQIIFILLDGTGWEPNVRDTDIINRILNAKLFTEYFHFYSYPFFNFVTFVFLIAILLSLLADVLSIIFKRK</sequence>
<comment type="caution">
    <text evidence="2">The sequence shown here is derived from an EMBL/GenBank/DDBJ whole genome shotgun (WGS) entry which is preliminary data.</text>
</comment>
<evidence type="ECO:0000256" key="1">
    <source>
        <dbReference type="SAM" id="Phobius"/>
    </source>
</evidence>
<dbReference type="Pfam" id="PF14118">
    <property type="entry name" value="YfzA"/>
    <property type="match status" value="1"/>
</dbReference>
<protein>
    <submittedName>
        <fullName evidence="2">Uncharacterized protein</fullName>
    </submittedName>
</protein>
<dbReference type="RefSeq" id="WP_191967614.1">
    <property type="nucleotide sequence ID" value="NZ_BORB01000016.1"/>
</dbReference>
<evidence type="ECO:0000313" key="3">
    <source>
        <dbReference type="Proteomes" id="UP000679950"/>
    </source>
</evidence>
<keyword evidence="3" id="KW-1185">Reference proteome</keyword>
<dbReference type="Proteomes" id="UP000679950">
    <property type="component" value="Unassembled WGS sequence"/>
</dbReference>
<name>A0ABQ4KIW3_9BACI</name>
<evidence type="ECO:0000313" key="2">
    <source>
        <dbReference type="EMBL" id="GIN57905.1"/>
    </source>
</evidence>
<feature type="transmembrane region" description="Helical" evidence="1">
    <location>
        <begin position="17"/>
        <end position="33"/>
    </location>
</feature>
<feature type="transmembrane region" description="Helical" evidence="1">
    <location>
        <begin position="68"/>
        <end position="93"/>
    </location>
</feature>
<dbReference type="EMBL" id="BORB01000016">
    <property type="protein sequence ID" value="GIN57905.1"/>
    <property type="molecule type" value="Genomic_DNA"/>
</dbReference>
<keyword evidence="1" id="KW-1133">Transmembrane helix</keyword>
<gene>
    <name evidence="2" type="ORF">J8TS2_22240</name>
</gene>